<comment type="caution">
    <text evidence="1">The sequence shown here is derived from an EMBL/GenBank/DDBJ whole genome shotgun (WGS) entry which is preliminary data.</text>
</comment>
<evidence type="ECO:0000313" key="2">
    <source>
        <dbReference type="Proteomes" id="UP000239156"/>
    </source>
</evidence>
<reference evidence="1" key="1">
    <citation type="submission" date="2017-12" db="EMBL/GenBank/DDBJ databases">
        <title>Gene loss provides genomic basis for host adaptation in cereal stripe rust fungi.</title>
        <authorList>
            <person name="Xia C."/>
        </authorList>
    </citation>
    <scope>NUCLEOTIDE SEQUENCE [LARGE SCALE GENOMIC DNA]</scope>
    <source>
        <strain evidence="1">93-210</strain>
    </source>
</reference>
<evidence type="ECO:0008006" key="3">
    <source>
        <dbReference type="Google" id="ProtNLM"/>
    </source>
</evidence>
<evidence type="ECO:0000313" key="1">
    <source>
        <dbReference type="EMBL" id="POV98945.1"/>
    </source>
</evidence>
<dbReference type="AlphaFoldDB" id="A0A2S4UNQ6"/>
<organism evidence="1 2">
    <name type="scientific">Puccinia striiformis</name>
    <dbReference type="NCBI Taxonomy" id="27350"/>
    <lineage>
        <taxon>Eukaryota</taxon>
        <taxon>Fungi</taxon>
        <taxon>Dikarya</taxon>
        <taxon>Basidiomycota</taxon>
        <taxon>Pucciniomycotina</taxon>
        <taxon>Pucciniomycetes</taxon>
        <taxon>Pucciniales</taxon>
        <taxon>Pucciniaceae</taxon>
        <taxon>Puccinia</taxon>
    </lineage>
</organism>
<dbReference type="PANTHER" id="PTHR46579:SF1">
    <property type="entry name" value="F5_8 TYPE C DOMAIN-CONTAINING PROTEIN"/>
    <property type="match status" value="1"/>
</dbReference>
<dbReference type="Pfam" id="PF02992">
    <property type="entry name" value="Transposase_21"/>
    <property type="match status" value="1"/>
</dbReference>
<dbReference type="Proteomes" id="UP000239156">
    <property type="component" value="Unassembled WGS sequence"/>
</dbReference>
<keyword evidence="2" id="KW-1185">Reference proteome</keyword>
<proteinExistence type="predicted"/>
<dbReference type="VEuPathDB" id="FungiDB:PSTT_14106"/>
<dbReference type="VEuPathDB" id="FungiDB:PSHT_14103"/>
<dbReference type="InterPro" id="IPR004242">
    <property type="entry name" value="Transposase_21"/>
</dbReference>
<protein>
    <recommendedName>
        <fullName evidence="3">DUF4218 domain-containing protein</fullName>
    </recommendedName>
</protein>
<sequence length="814" mass="92351">MQDIPQHVDTLISWLNLDPVVTRLICCKQCFAMYPISPNSPSRCIHKFLATPDYSLDSPHHRVCSAPLFKTRGMKVPIRTYGFQDLHGWIAKLFSRPGIEDALDQVSIRSQVPFNPQDPVHDIHDSSSWKLFLGPNGQQFTASSNHLAFCLYTDGINAFGNRQAGKHASITFLILVCLTLPVELRFLPENIYIAGIAPGPSEPSLEQTNWILRPVVEQLKLLWNPGLSLSRTHNFPEGRHVHGALFTFLADLPATRRALGFSSTSSAHICSYCLLTQNEITNFDSSSWPRRTVSDHRIRASESHHAESFAEKEEIFDEHGVRYSCLLELEYWDIVNMHTVDSMHNLLLGLVKWHLKRFWAMSDGTDEPEPGGVGAQELVDILADATRFSSPPAPVETHGTDSQLGLVWLFDVEGGDEGYSLDEEGFTPSTGDPLEDAWSGQWVPLSEDQIFIDSQALAFINLRLPRINIPTWIKQALPVLGKASHGRLKADEWRTLFTVQLPLILPLYWKMSDHEHSSLLCNFAHLVSLVNIGLKRTMDFKLIEKYRHHLQTYLQSSLILFEGRTFAPNHHMAIHLAECLERFGPVRSWWTFPLERLMGTILKACHNNRLGELEITFLKAFGRLGNLRVLLASDNLPDKLKPYITQLQAFCEPPKFQSRYFDPSHKNQLLPSGLLDQLIKRINSIFYDEGCTYIHSHKWRRKHRSQKIAPINARIEPLNSFCADAKVTYSTYTTTAKNAIIQYRATLGEVAFGRIEQLFNHSRVTADAQTLQDTWVVVNQFPLIPSDILHPFSSAQEISSTLDQECIVLVSLSR</sequence>
<name>A0A2S4UNQ6_9BASI</name>
<dbReference type="PANTHER" id="PTHR46579">
    <property type="entry name" value="F5/8 TYPE C DOMAIN-CONTAINING PROTEIN-RELATED"/>
    <property type="match status" value="1"/>
</dbReference>
<gene>
    <name evidence="1" type="ORF">PSTT_14106</name>
</gene>
<accession>A0A2S4UNQ6</accession>
<dbReference type="EMBL" id="PKSL01000212">
    <property type="protein sequence ID" value="POV98945.1"/>
    <property type="molecule type" value="Genomic_DNA"/>
</dbReference>